<comment type="similarity">
    <text evidence="2">Belongs to the MotB family.</text>
</comment>
<dbReference type="Proteomes" id="UP000287502">
    <property type="component" value="Chromosome"/>
</dbReference>
<evidence type="ECO:0000256" key="2">
    <source>
        <dbReference type="ARBA" id="ARBA00008914"/>
    </source>
</evidence>
<keyword evidence="5" id="KW-1133">Transmembrane helix</keyword>
<reference evidence="9 10" key="1">
    <citation type="submission" date="2019-01" db="EMBL/GenBank/DDBJ databases">
        <title>Geovibrio thiophilus DSM 11263, complete genome.</title>
        <authorList>
            <person name="Spring S."/>
            <person name="Bunk B."/>
            <person name="Sproer C."/>
        </authorList>
    </citation>
    <scope>NUCLEOTIDE SEQUENCE [LARGE SCALE GENOMIC DNA]</scope>
    <source>
        <strain evidence="9 10">DSM 11263</strain>
    </source>
</reference>
<keyword evidence="9" id="KW-0966">Cell projection</keyword>
<evidence type="ECO:0000256" key="1">
    <source>
        <dbReference type="ARBA" id="ARBA00004162"/>
    </source>
</evidence>
<organism evidence="9 10">
    <name type="scientific">Geovibrio thiophilus</name>
    <dbReference type="NCBI Taxonomy" id="139438"/>
    <lineage>
        <taxon>Bacteria</taxon>
        <taxon>Pseudomonadati</taxon>
        <taxon>Deferribacterota</taxon>
        <taxon>Deferribacteres</taxon>
        <taxon>Deferribacterales</taxon>
        <taxon>Geovibrionaceae</taxon>
        <taxon>Geovibrio</taxon>
    </lineage>
</organism>
<dbReference type="InterPro" id="IPR036737">
    <property type="entry name" value="OmpA-like_sf"/>
</dbReference>
<dbReference type="InterPro" id="IPR006665">
    <property type="entry name" value="OmpA-like"/>
</dbReference>
<keyword evidence="3" id="KW-1003">Cell membrane</keyword>
<name>A0A410JW15_9BACT</name>
<dbReference type="GO" id="GO:0005886">
    <property type="term" value="C:plasma membrane"/>
    <property type="evidence" value="ECO:0007669"/>
    <property type="project" value="UniProtKB-SubCell"/>
</dbReference>
<protein>
    <submittedName>
        <fullName evidence="9">Flagellar motor protein MotB</fullName>
    </submittedName>
</protein>
<dbReference type="Pfam" id="PF00691">
    <property type="entry name" value="OmpA"/>
    <property type="match status" value="1"/>
</dbReference>
<dbReference type="SUPFAM" id="SSF103088">
    <property type="entry name" value="OmpA-like"/>
    <property type="match status" value="1"/>
</dbReference>
<keyword evidence="9" id="KW-0969">Cilium</keyword>
<proteinExistence type="inferred from homology"/>
<dbReference type="KEGG" id="gtl:EP073_02915"/>
<dbReference type="InterPro" id="IPR050330">
    <property type="entry name" value="Bact_OuterMem_StrucFunc"/>
</dbReference>
<keyword evidence="10" id="KW-1185">Reference proteome</keyword>
<evidence type="ECO:0000256" key="4">
    <source>
        <dbReference type="ARBA" id="ARBA00022692"/>
    </source>
</evidence>
<dbReference type="AlphaFoldDB" id="A0A410JW15"/>
<dbReference type="OrthoDB" id="9815217at2"/>
<accession>A0A410JW15</accession>
<evidence type="ECO:0000256" key="6">
    <source>
        <dbReference type="ARBA" id="ARBA00023136"/>
    </source>
</evidence>
<dbReference type="CDD" id="cd07185">
    <property type="entry name" value="OmpA_C-like"/>
    <property type="match status" value="1"/>
</dbReference>
<keyword evidence="9" id="KW-0282">Flagellum</keyword>
<comment type="subcellular location">
    <subcellularLocation>
        <location evidence="1">Cell membrane</location>
        <topology evidence="1">Single-pass membrane protein</topology>
    </subcellularLocation>
</comment>
<evidence type="ECO:0000313" key="10">
    <source>
        <dbReference type="Proteomes" id="UP000287502"/>
    </source>
</evidence>
<feature type="domain" description="OmpA-like" evidence="8">
    <location>
        <begin position="112"/>
        <end position="232"/>
    </location>
</feature>
<dbReference type="Pfam" id="PF13677">
    <property type="entry name" value="MotB_plug"/>
    <property type="match status" value="1"/>
</dbReference>
<dbReference type="EMBL" id="CP035108">
    <property type="protein sequence ID" value="QAR32386.1"/>
    <property type="molecule type" value="Genomic_DNA"/>
</dbReference>
<dbReference type="RefSeq" id="WP_128465673.1">
    <property type="nucleotide sequence ID" value="NZ_CP035108.1"/>
</dbReference>
<dbReference type="PANTHER" id="PTHR30329:SF21">
    <property type="entry name" value="LIPOPROTEIN YIAD-RELATED"/>
    <property type="match status" value="1"/>
</dbReference>
<sequence>MSEKKKSCDCEKGSPKWMTTFTDMNMLLLTFFVLLVSMSTLDKKKILESLGSFQGSSGLLSGSRNEVSAQNIMTRINVIDQTGSSNAQTAETLRDYVKSANLSDVVSVIETKKGVSIRVLDSLLFAPGSADVQGEAIPFLRKVGTVIVDSPYYTHVEGHTDDTPSRSARFPSNWELSTARSVSVVRFLITEGVNPQSLSAGGFGEFHPLLPNITDENRARNRRVEINLVSPEFAETNKNIFEEDNGGQ</sequence>
<evidence type="ECO:0000256" key="7">
    <source>
        <dbReference type="PROSITE-ProRule" id="PRU00473"/>
    </source>
</evidence>
<evidence type="ECO:0000256" key="3">
    <source>
        <dbReference type="ARBA" id="ARBA00022475"/>
    </source>
</evidence>
<dbReference type="Gene3D" id="3.30.1330.60">
    <property type="entry name" value="OmpA-like domain"/>
    <property type="match status" value="1"/>
</dbReference>
<keyword evidence="4" id="KW-0812">Transmembrane</keyword>
<evidence type="ECO:0000313" key="9">
    <source>
        <dbReference type="EMBL" id="QAR32386.1"/>
    </source>
</evidence>
<evidence type="ECO:0000256" key="5">
    <source>
        <dbReference type="ARBA" id="ARBA00022989"/>
    </source>
</evidence>
<dbReference type="InterPro" id="IPR025713">
    <property type="entry name" value="MotB-like_N_dom"/>
</dbReference>
<dbReference type="PROSITE" id="PS51123">
    <property type="entry name" value="OMPA_2"/>
    <property type="match status" value="1"/>
</dbReference>
<dbReference type="PANTHER" id="PTHR30329">
    <property type="entry name" value="STATOR ELEMENT OF FLAGELLAR MOTOR COMPLEX"/>
    <property type="match status" value="1"/>
</dbReference>
<evidence type="ECO:0000259" key="8">
    <source>
        <dbReference type="PROSITE" id="PS51123"/>
    </source>
</evidence>
<keyword evidence="6 7" id="KW-0472">Membrane</keyword>
<gene>
    <name evidence="9" type="ORF">EP073_02915</name>
</gene>